<comment type="caution">
    <text evidence="2">The sequence shown here is derived from an EMBL/GenBank/DDBJ whole genome shotgun (WGS) entry which is preliminary data.</text>
</comment>
<dbReference type="EMBL" id="JAKKPZ010000075">
    <property type="protein sequence ID" value="KAI1703878.1"/>
    <property type="molecule type" value="Genomic_DNA"/>
</dbReference>
<sequence>MTLGKLSGNDSESKGEIGVVIATIYEPGDVANVIYYSSTKPLALVPKSFYASTSSDAGISQSRLTKRTSRFRVGDSVEFELVSGSDRIVKWIRKSSDTINVFMSEEIKKFVAKSTGIIAPPNVKQDGLWTKEFGWVPLEPEQLRNFEPDVPMNVTILINISFGDHVNARYFKLEDFKPTCTYKLLSINDASDDLDFLHNSPWRKVLNLVSDNDSTNGSTEASLKAEDENSDQPGSSNSANSKASSCERDLLPSREIVPMSSTKRATAKKPCLNLIKADVLLGLGKCPEKLRSKIRKELLPRVTVTFDRNDWNGYFDSDDETAEESNFGDGDVSNFGDGDVSDFDEMVMCSQKWRRLRTN</sequence>
<evidence type="ECO:0000313" key="3">
    <source>
        <dbReference type="Proteomes" id="UP001201812"/>
    </source>
</evidence>
<feature type="compositionally biased region" description="Polar residues" evidence="1">
    <location>
        <begin position="209"/>
        <end position="221"/>
    </location>
</feature>
<dbReference type="AlphaFoldDB" id="A0AAD4MSZ3"/>
<reference evidence="2" key="1">
    <citation type="submission" date="2022-01" db="EMBL/GenBank/DDBJ databases">
        <title>Genome Sequence Resource for Two Populations of Ditylenchus destructor, the Migratory Endoparasitic Phytonematode.</title>
        <authorList>
            <person name="Zhang H."/>
            <person name="Lin R."/>
            <person name="Xie B."/>
        </authorList>
    </citation>
    <scope>NUCLEOTIDE SEQUENCE</scope>
    <source>
        <strain evidence="2">BazhouSP</strain>
    </source>
</reference>
<feature type="compositionally biased region" description="Low complexity" evidence="1">
    <location>
        <begin position="235"/>
        <end position="244"/>
    </location>
</feature>
<organism evidence="2 3">
    <name type="scientific">Ditylenchus destructor</name>
    <dbReference type="NCBI Taxonomy" id="166010"/>
    <lineage>
        <taxon>Eukaryota</taxon>
        <taxon>Metazoa</taxon>
        <taxon>Ecdysozoa</taxon>
        <taxon>Nematoda</taxon>
        <taxon>Chromadorea</taxon>
        <taxon>Rhabditida</taxon>
        <taxon>Tylenchina</taxon>
        <taxon>Tylenchomorpha</taxon>
        <taxon>Sphaerularioidea</taxon>
        <taxon>Anguinidae</taxon>
        <taxon>Anguininae</taxon>
        <taxon>Ditylenchus</taxon>
    </lineage>
</organism>
<proteinExistence type="predicted"/>
<gene>
    <name evidence="2" type="ORF">DdX_14621</name>
</gene>
<dbReference type="Proteomes" id="UP001201812">
    <property type="component" value="Unassembled WGS sequence"/>
</dbReference>
<protein>
    <submittedName>
        <fullName evidence="2">Uncharacterized protein</fullName>
    </submittedName>
</protein>
<evidence type="ECO:0000256" key="1">
    <source>
        <dbReference type="SAM" id="MobiDB-lite"/>
    </source>
</evidence>
<name>A0AAD4MSZ3_9BILA</name>
<feature type="region of interest" description="Disordered" evidence="1">
    <location>
        <begin position="209"/>
        <end position="247"/>
    </location>
</feature>
<keyword evidence="3" id="KW-1185">Reference proteome</keyword>
<accession>A0AAD4MSZ3</accession>
<evidence type="ECO:0000313" key="2">
    <source>
        <dbReference type="EMBL" id="KAI1703878.1"/>
    </source>
</evidence>